<dbReference type="AlphaFoldDB" id="A0AB73SXK6"/>
<dbReference type="RefSeq" id="WP_257497948.1">
    <property type="nucleotide sequence ID" value="NZ_JANKBI010000027.1"/>
</dbReference>
<name>A0AB73SXK6_9FIRM</name>
<evidence type="ECO:0000256" key="8">
    <source>
        <dbReference type="ARBA" id="ARBA00023180"/>
    </source>
</evidence>
<dbReference type="Gene3D" id="3.20.20.80">
    <property type="entry name" value="Glycosidases"/>
    <property type="match status" value="1"/>
</dbReference>
<proteinExistence type="inferred from homology"/>
<evidence type="ECO:0000256" key="1">
    <source>
        <dbReference type="ARBA" id="ARBA00000829"/>
    </source>
</evidence>
<dbReference type="InterPro" id="IPR008979">
    <property type="entry name" value="Galactose-bd-like_sf"/>
</dbReference>
<comment type="subcellular location">
    <subcellularLocation>
        <location evidence="2">Secreted</location>
    </subcellularLocation>
</comment>
<dbReference type="InterPro" id="IPR006102">
    <property type="entry name" value="Ig-like_GH2"/>
</dbReference>
<dbReference type="Pfam" id="PF17786">
    <property type="entry name" value="Mannosidase_ig"/>
    <property type="match status" value="1"/>
</dbReference>
<evidence type="ECO:0000256" key="4">
    <source>
        <dbReference type="ARBA" id="ARBA00011738"/>
    </source>
</evidence>
<evidence type="ECO:0000313" key="18">
    <source>
        <dbReference type="Proteomes" id="UP000245412"/>
    </source>
</evidence>
<dbReference type="PANTHER" id="PTHR43730:SF1">
    <property type="entry name" value="BETA-MANNOSIDASE"/>
    <property type="match status" value="1"/>
</dbReference>
<dbReference type="SUPFAM" id="SSF51445">
    <property type="entry name" value="(Trans)glycosidases"/>
    <property type="match status" value="1"/>
</dbReference>
<evidence type="ECO:0000256" key="12">
    <source>
        <dbReference type="ARBA" id="ARBA00041614"/>
    </source>
</evidence>
<dbReference type="InterPro" id="IPR036156">
    <property type="entry name" value="Beta-gal/glucu_dom_sf"/>
</dbReference>
<comment type="subunit">
    <text evidence="4">Homodimer.</text>
</comment>
<accession>A0AB73SXK6</accession>
<dbReference type="EMBL" id="QGGY01000023">
    <property type="protein sequence ID" value="PWJ72055.1"/>
    <property type="molecule type" value="Genomic_DNA"/>
</dbReference>
<dbReference type="Pfam" id="PF00703">
    <property type="entry name" value="Glyco_hydro_2"/>
    <property type="match status" value="1"/>
</dbReference>
<dbReference type="Gene3D" id="2.60.120.260">
    <property type="entry name" value="Galactose-binding domain-like"/>
    <property type="match status" value="1"/>
</dbReference>
<evidence type="ECO:0000256" key="10">
    <source>
        <dbReference type="ARBA" id="ARBA00038429"/>
    </source>
</evidence>
<feature type="domain" description="Beta-mannosidase-like galactose-binding" evidence="16">
    <location>
        <begin position="10"/>
        <end position="176"/>
    </location>
</feature>
<dbReference type="InterPro" id="IPR017853">
    <property type="entry name" value="GH"/>
</dbReference>
<dbReference type="FunFam" id="3.20.20.80:FF:000050">
    <property type="entry name" value="Beta-mannosidase B"/>
    <property type="match status" value="1"/>
</dbReference>
<sequence length="814" mass="94834">MTEKCIDSGWSFRRVGEACWYPAKVPGSVYTDMMASGLMEDPFCKDNEEKALSLMEDDYEYETHFQGGEIPGCEQLLLRFEGLDTIADIYLNDERIGSAENMHRIWEYDVTGKLRASENTLRVVLYSPTEYIRKAFEESRTYGSEDAMDGFVHIRKAHCMFGWDWGAHLPDAGIFRPVRLLGIKKGRIESVYITQEHKQESVALNLQVKVQAPGQEGSAGGGFSYEAEVTDPEGKTSVYSLSPEKIVIDAPMLWWPNGYGKQYLYTVKVLLKAGGEIVDVWERRIGLRTMTVRRRKDEWGESFAHEVNGVTVFAMGADYIPEDHLLGRTSRERTRRLLQDCREAHFNAIRVWGGGLYPEDYFFDICDEMGLIVWQDFMFACAVYDLTPQFAANIRQEFIDNIVRIRHHACLGLWCGNNEMEQFVKEGNWVTKPSEVRDYIIMYEHMIPELLREYDPQTFYWPASPSSGGSFDAPNDPDRGDVHYWEVWHGNKPFTEYRKYFFRYASEFGFQSFPCRKTIETFTDDERDYNPFSYIMEKHQRNYGANGKIMNYMQQTFCYPTDFDTFLYASQLLQAEAIRYGVEHFRRNRGRCMGAIYWQLNDCWPVISWSSIDYTGRWKALHYYAKRFFAPVMISCQEEGMMSQVADMNREHFEFEKSIHLNVTNETMEPQSGTVFWELRTADSDIIKAGQEFIQLEPCSSKWLGKKCFDDIDIFSTYVSYRFEQDGNTVSEGSVIFSYPKYFRYEDPCLTFETEGDEIIITSKAYAKSVEIQNSQEDLVLEDNYFDMNRGQRRVRILRGKAEGVRGRSVFDIK</sequence>
<evidence type="ECO:0000313" key="17">
    <source>
        <dbReference type="EMBL" id="PWJ72055.1"/>
    </source>
</evidence>
<evidence type="ECO:0000256" key="3">
    <source>
        <dbReference type="ARBA" id="ARBA00004740"/>
    </source>
</evidence>
<keyword evidence="18" id="KW-1185">Reference proteome</keyword>
<evidence type="ECO:0000256" key="9">
    <source>
        <dbReference type="ARBA" id="ARBA00023295"/>
    </source>
</evidence>
<keyword evidence="9" id="KW-0326">Glycosidase</keyword>
<dbReference type="Proteomes" id="UP000245412">
    <property type="component" value="Unassembled WGS sequence"/>
</dbReference>
<dbReference type="InterPro" id="IPR050887">
    <property type="entry name" value="Beta-mannosidase_GH2"/>
</dbReference>
<comment type="catalytic activity">
    <reaction evidence="1">
        <text>Hydrolysis of terminal, non-reducing beta-D-mannose residues in beta-D-mannosides.</text>
        <dbReference type="EC" id="3.2.1.25"/>
    </reaction>
</comment>
<protein>
    <recommendedName>
        <fullName evidence="11">Beta-mannosidase B</fullName>
        <ecNumber evidence="5">3.2.1.25</ecNumber>
    </recommendedName>
    <alternativeName>
        <fullName evidence="12">Mannanase B</fullName>
    </alternativeName>
</protein>
<comment type="similarity">
    <text evidence="10">Belongs to the glycosyl hydrolase 2 family. Beta-mannosidase B subfamily.</text>
</comment>
<dbReference type="GO" id="GO:0005975">
    <property type="term" value="P:carbohydrate metabolic process"/>
    <property type="evidence" value="ECO:0007669"/>
    <property type="project" value="InterPro"/>
</dbReference>
<evidence type="ECO:0000256" key="2">
    <source>
        <dbReference type="ARBA" id="ARBA00004613"/>
    </source>
</evidence>
<dbReference type="GO" id="GO:0004567">
    <property type="term" value="F:beta-mannosidase activity"/>
    <property type="evidence" value="ECO:0007669"/>
    <property type="project" value="UniProtKB-EC"/>
</dbReference>
<keyword evidence="8" id="KW-0325">Glycoprotein</keyword>
<dbReference type="Pfam" id="PF17753">
    <property type="entry name" value="Ig_mannosidase"/>
    <property type="match status" value="1"/>
</dbReference>
<dbReference type="GO" id="GO:0005576">
    <property type="term" value="C:extracellular region"/>
    <property type="evidence" value="ECO:0007669"/>
    <property type="project" value="UniProtKB-SubCell"/>
</dbReference>
<feature type="domain" description="Beta-mannosidase Ig-fold" evidence="14">
    <location>
        <begin position="753"/>
        <end position="794"/>
    </location>
</feature>
<keyword evidence="7" id="KW-0378">Hydrolase</keyword>
<comment type="caution">
    <text evidence="17">The sequence shown here is derived from an EMBL/GenBank/DDBJ whole genome shotgun (WGS) entry which is preliminary data.</text>
</comment>
<dbReference type="PANTHER" id="PTHR43730">
    <property type="entry name" value="BETA-MANNOSIDASE"/>
    <property type="match status" value="1"/>
</dbReference>
<evidence type="ECO:0000256" key="7">
    <source>
        <dbReference type="ARBA" id="ARBA00022801"/>
    </source>
</evidence>
<evidence type="ECO:0000259" key="15">
    <source>
        <dbReference type="Pfam" id="PF17786"/>
    </source>
</evidence>
<dbReference type="InterPro" id="IPR054593">
    <property type="entry name" value="Beta-mannosidase-like_N2"/>
</dbReference>
<reference evidence="17 18" key="1">
    <citation type="submission" date="2018-05" db="EMBL/GenBank/DDBJ databases">
        <authorList>
            <person name="Goeker M."/>
            <person name="Huntemann M."/>
            <person name="Clum A."/>
            <person name="Pillay M."/>
            <person name="Palaniappan K."/>
            <person name="Varghese N."/>
            <person name="Mikhailova N."/>
            <person name="Stamatis D."/>
            <person name="Reddy T."/>
            <person name="Daum C."/>
            <person name="Shapiro N."/>
            <person name="Ivanova N."/>
            <person name="Kyrpides N."/>
            <person name="Woyke T."/>
        </authorList>
    </citation>
    <scope>NUCLEOTIDE SEQUENCE [LARGE SCALE GENOMIC DNA]</scope>
    <source>
        <strain evidence="17 18">DSM 26524</strain>
    </source>
</reference>
<dbReference type="SUPFAM" id="SSF49785">
    <property type="entry name" value="Galactose-binding domain-like"/>
    <property type="match status" value="1"/>
</dbReference>
<evidence type="ECO:0000256" key="11">
    <source>
        <dbReference type="ARBA" id="ARBA00041069"/>
    </source>
</evidence>
<dbReference type="EC" id="3.2.1.25" evidence="5"/>
<feature type="domain" description="Mannosidase Ig/CBM-like" evidence="15">
    <location>
        <begin position="658"/>
        <end position="742"/>
    </location>
</feature>
<evidence type="ECO:0000256" key="5">
    <source>
        <dbReference type="ARBA" id="ARBA00012754"/>
    </source>
</evidence>
<dbReference type="InterPro" id="IPR013783">
    <property type="entry name" value="Ig-like_fold"/>
</dbReference>
<dbReference type="Pfam" id="PF22666">
    <property type="entry name" value="Glyco_hydro_2_N2"/>
    <property type="match status" value="1"/>
</dbReference>
<gene>
    <name evidence="17" type="ORF">C7383_1231</name>
</gene>
<evidence type="ECO:0000259" key="16">
    <source>
        <dbReference type="Pfam" id="PF22666"/>
    </source>
</evidence>
<dbReference type="GO" id="GO:0006516">
    <property type="term" value="P:glycoprotein catabolic process"/>
    <property type="evidence" value="ECO:0007669"/>
    <property type="project" value="TreeGrafter"/>
</dbReference>
<dbReference type="InterPro" id="IPR041625">
    <property type="entry name" value="Beta-mannosidase_Ig"/>
</dbReference>
<dbReference type="InterPro" id="IPR041447">
    <property type="entry name" value="Mannosidase_ig"/>
</dbReference>
<dbReference type="Gene3D" id="2.60.40.10">
    <property type="entry name" value="Immunoglobulins"/>
    <property type="match status" value="2"/>
</dbReference>
<evidence type="ECO:0000256" key="6">
    <source>
        <dbReference type="ARBA" id="ARBA00022525"/>
    </source>
</evidence>
<organism evidence="17 18">
    <name type="scientific">Murimonas intestini</name>
    <dbReference type="NCBI Taxonomy" id="1337051"/>
    <lineage>
        <taxon>Bacteria</taxon>
        <taxon>Bacillati</taxon>
        <taxon>Bacillota</taxon>
        <taxon>Clostridia</taxon>
        <taxon>Lachnospirales</taxon>
        <taxon>Lachnospiraceae</taxon>
        <taxon>Murimonas</taxon>
    </lineage>
</organism>
<evidence type="ECO:0000259" key="14">
    <source>
        <dbReference type="Pfam" id="PF17753"/>
    </source>
</evidence>
<keyword evidence="6" id="KW-0964">Secreted</keyword>
<evidence type="ECO:0000259" key="13">
    <source>
        <dbReference type="Pfam" id="PF00703"/>
    </source>
</evidence>
<feature type="domain" description="Glycoside hydrolase family 2 immunoglobulin-like beta-sandwich" evidence="13">
    <location>
        <begin position="187"/>
        <end position="288"/>
    </location>
</feature>
<dbReference type="SUPFAM" id="SSF49303">
    <property type="entry name" value="beta-Galactosidase/glucuronidase domain"/>
    <property type="match status" value="2"/>
</dbReference>
<comment type="pathway">
    <text evidence="3">Glycan metabolism; N-glycan degradation.</text>
</comment>